<accession>A0A8J1TW50</accession>
<dbReference type="OrthoDB" id="6119722at2759"/>
<protein>
    <submittedName>
        <fullName evidence="2">Uncharacterized protein</fullName>
    </submittedName>
</protein>
<feature type="compositionally biased region" description="Polar residues" evidence="1">
    <location>
        <begin position="260"/>
        <end position="277"/>
    </location>
</feature>
<feature type="region of interest" description="Disordered" evidence="1">
    <location>
        <begin position="110"/>
        <end position="203"/>
    </location>
</feature>
<dbReference type="Proteomes" id="UP000749559">
    <property type="component" value="Unassembled WGS sequence"/>
</dbReference>
<gene>
    <name evidence="2" type="ORF">OFUS_LOCUS21279</name>
</gene>
<sequence>MGDMKIGSDKQITAVTQNLKEDQVLEKTMQMLDLEESYAIKLLELDHRIVRVNYKRLKNKVGKIKSHLTPEQVAEIRGIEHEGKLSQGYTSINLSGAIKIAAAAKRLKLGVGMPPRPKPPGLPTAPPPTSTAQSKKKPSRASQREKNTSSSRQIDTEPGRRRRSNSVTGVFVDAPSAETGRQRRSSISNVLITNGNQNEHTIDKPLTAAGGRVHITDGELDNISEAASSMTSSNANKLRATTAHPYTRDDPRNKTKLTRRPQTSHLITRLNKSNFSSHAEESNASTSPTRRPRTTAITSNFYEIGNNNDNDDTFGEDPYEQRRKELLTLENSRHDGFSERKKSFMKNIEEYISAKPFPDPLKNWDIIRFLRNQEQFLRRTNSEQRLATDLNTSGRRKRFKFPGYGGNDTEETTKDVLDSWKGQMRKVRYLRIPEEMIDTSGVNTLARDQIKQRAALKSNAKGGRGFKQLATVND</sequence>
<organism evidence="2 3">
    <name type="scientific">Owenia fusiformis</name>
    <name type="common">Polychaete worm</name>
    <dbReference type="NCBI Taxonomy" id="6347"/>
    <lineage>
        <taxon>Eukaryota</taxon>
        <taxon>Metazoa</taxon>
        <taxon>Spiralia</taxon>
        <taxon>Lophotrochozoa</taxon>
        <taxon>Annelida</taxon>
        <taxon>Polychaeta</taxon>
        <taxon>Sedentaria</taxon>
        <taxon>Canalipalpata</taxon>
        <taxon>Sabellida</taxon>
        <taxon>Oweniida</taxon>
        <taxon>Oweniidae</taxon>
        <taxon>Owenia</taxon>
    </lineage>
</organism>
<evidence type="ECO:0000313" key="3">
    <source>
        <dbReference type="Proteomes" id="UP000749559"/>
    </source>
</evidence>
<proteinExistence type="predicted"/>
<evidence type="ECO:0000256" key="1">
    <source>
        <dbReference type="SAM" id="MobiDB-lite"/>
    </source>
</evidence>
<dbReference type="AlphaFoldDB" id="A0A8J1TW50"/>
<feature type="region of interest" description="Disordered" evidence="1">
    <location>
        <begin position="230"/>
        <end position="294"/>
    </location>
</feature>
<dbReference type="EMBL" id="CAIIXF020000010">
    <property type="protein sequence ID" value="CAH1796919.1"/>
    <property type="molecule type" value="Genomic_DNA"/>
</dbReference>
<reference evidence="2" key="1">
    <citation type="submission" date="2022-03" db="EMBL/GenBank/DDBJ databases">
        <authorList>
            <person name="Martin C."/>
        </authorList>
    </citation>
    <scope>NUCLEOTIDE SEQUENCE</scope>
</reference>
<feature type="compositionally biased region" description="Polar residues" evidence="1">
    <location>
        <begin position="185"/>
        <end position="199"/>
    </location>
</feature>
<feature type="compositionally biased region" description="Low complexity" evidence="1">
    <location>
        <begin position="284"/>
        <end position="294"/>
    </location>
</feature>
<feature type="compositionally biased region" description="Pro residues" evidence="1">
    <location>
        <begin position="114"/>
        <end position="129"/>
    </location>
</feature>
<keyword evidence="3" id="KW-1185">Reference proteome</keyword>
<comment type="caution">
    <text evidence="2">The sequence shown here is derived from an EMBL/GenBank/DDBJ whole genome shotgun (WGS) entry which is preliminary data.</text>
</comment>
<evidence type="ECO:0000313" key="2">
    <source>
        <dbReference type="EMBL" id="CAH1796919.1"/>
    </source>
</evidence>
<name>A0A8J1TW50_OWEFU</name>